<keyword evidence="1" id="KW-0812">Transmembrane</keyword>
<reference evidence="2 3" key="1">
    <citation type="submission" date="2021-06" db="EMBL/GenBank/DDBJ databases">
        <title>Caerostris darwini draft genome.</title>
        <authorList>
            <person name="Kono N."/>
            <person name="Arakawa K."/>
        </authorList>
    </citation>
    <scope>NUCLEOTIDE SEQUENCE [LARGE SCALE GENOMIC DNA]</scope>
</reference>
<feature type="transmembrane region" description="Helical" evidence="1">
    <location>
        <begin position="127"/>
        <end position="152"/>
    </location>
</feature>
<evidence type="ECO:0008006" key="4">
    <source>
        <dbReference type="Google" id="ProtNLM"/>
    </source>
</evidence>
<organism evidence="2 3">
    <name type="scientific">Caerostris darwini</name>
    <dbReference type="NCBI Taxonomy" id="1538125"/>
    <lineage>
        <taxon>Eukaryota</taxon>
        <taxon>Metazoa</taxon>
        <taxon>Ecdysozoa</taxon>
        <taxon>Arthropoda</taxon>
        <taxon>Chelicerata</taxon>
        <taxon>Arachnida</taxon>
        <taxon>Araneae</taxon>
        <taxon>Araneomorphae</taxon>
        <taxon>Entelegynae</taxon>
        <taxon>Araneoidea</taxon>
        <taxon>Araneidae</taxon>
        <taxon>Caerostris</taxon>
    </lineage>
</organism>
<dbReference type="Proteomes" id="UP001054837">
    <property type="component" value="Unassembled WGS sequence"/>
</dbReference>
<evidence type="ECO:0000256" key="1">
    <source>
        <dbReference type="SAM" id="Phobius"/>
    </source>
</evidence>
<sequence length="329" mass="37607">MCCNVLIQILWLTFISNNKDEWTVLIVLFLQLWISICVFRFRARIRLLTNELDRISNMLHVYTIQKNKMLKIFIWVYCLFVTSVTVFLAVTVFNSEMVAQQQHKLRNSKIVAADLKDHAVAILNGSFIFTTLVGNFFSGILPGYYCFVCCYMKEIFLHFVWKSKVLIARLDYRRILEIYKEMNETMIKMDDFLSLPILVSVVNILAGLFYYGYSFAFSPNVNNVTGIIVSIGFLQYFVLLLITLTPAAAVNQAAARARELVLSLPGWIPKRYSIIKALICRSFMGKTSLTLWKIYQIDNSLLISAIGTLISYGILVGTLGSVQSSNIEK</sequence>
<evidence type="ECO:0000313" key="2">
    <source>
        <dbReference type="EMBL" id="GIY67917.1"/>
    </source>
</evidence>
<evidence type="ECO:0000313" key="3">
    <source>
        <dbReference type="Proteomes" id="UP001054837"/>
    </source>
</evidence>
<name>A0AAV4VCR7_9ARAC</name>
<keyword evidence="1" id="KW-0472">Membrane</keyword>
<dbReference type="EMBL" id="BPLQ01012794">
    <property type="protein sequence ID" value="GIY67917.1"/>
    <property type="molecule type" value="Genomic_DNA"/>
</dbReference>
<proteinExistence type="predicted"/>
<feature type="transmembrane region" description="Helical" evidence="1">
    <location>
        <begin position="22"/>
        <end position="41"/>
    </location>
</feature>
<keyword evidence="3" id="KW-1185">Reference proteome</keyword>
<comment type="caution">
    <text evidence="2">The sequence shown here is derived from an EMBL/GenBank/DDBJ whole genome shotgun (WGS) entry which is preliminary data.</text>
</comment>
<dbReference type="AlphaFoldDB" id="A0AAV4VCR7"/>
<feature type="transmembrane region" description="Helical" evidence="1">
    <location>
        <begin position="301"/>
        <end position="322"/>
    </location>
</feature>
<accession>A0AAV4VCR7</accession>
<protein>
    <recommendedName>
        <fullName evidence="4">Gustatory receptor</fullName>
    </recommendedName>
</protein>
<gene>
    <name evidence="2" type="primary">AVEN_13374_1</name>
    <name evidence="2" type="ORF">CDAR_619841</name>
</gene>
<feature type="transmembrane region" description="Helical" evidence="1">
    <location>
        <begin position="233"/>
        <end position="254"/>
    </location>
</feature>
<feature type="transmembrane region" description="Helical" evidence="1">
    <location>
        <begin position="72"/>
        <end position="93"/>
    </location>
</feature>
<feature type="transmembrane region" description="Helical" evidence="1">
    <location>
        <begin position="192"/>
        <end position="213"/>
    </location>
</feature>
<keyword evidence="1" id="KW-1133">Transmembrane helix</keyword>